<dbReference type="eggNOG" id="ENOG502T81U">
    <property type="taxonomic scope" value="Eukaryota"/>
</dbReference>
<protein>
    <submittedName>
        <fullName evidence="2">Uncharacterized protein, isoform C</fullName>
    </submittedName>
</protein>
<dbReference type="KEGG" id="dmo:Dmoj_GI17464"/>
<accession>B4KFD0</accession>
<dbReference type="EMBL" id="CH933807">
    <property type="protein sequence ID" value="EDW12030.2"/>
    <property type="molecule type" value="Genomic_DNA"/>
</dbReference>
<proteinExistence type="predicted"/>
<evidence type="ECO:0000256" key="1">
    <source>
        <dbReference type="SAM" id="MobiDB-lite"/>
    </source>
</evidence>
<dbReference type="InParanoid" id="B4KFD0"/>
<feature type="region of interest" description="Disordered" evidence="1">
    <location>
        <begin position="99"/>
        <end position="224"/>
    </location>
</feature>
<reference evidence="2 3" key="1">
    <citation type="journal article" date="2007" name="Nature">
        <title>Evolution of genes and genomes on the Drosophila phylogeny.</title>
        <authorList>
            <consortium name="Drosophila 12 Genomes Consortium"/>
            <person name="Clark A.G."/>
            <person name="Eisen M.B."/>
            <person name="Smith D.R."/>
            <person name="Bergman C.M."/>
            <person name="Oliver B."/>
            <person name="Markow T.A."/>
            <person name="Kaufman T.C."/>
            <person name="Kellis M."/>
            <person name="Gelbart W."/>
            <person name="Iyer V.N."/>
            <person name="Pollard D.A."/>
            <person name="Sackton T.B."/>
            <person name="Larracuente A.M."/>
            <person name="Singh N.D."/>
            <person name="Abad J.P."/>
            <person name="Abt D.N."/>
            <person name="Adryan B."/>
            <person name="Aguade M."/>
            <person name="Akashi H."/>
            <person name="Anderson W.W."/>
            <person name="Aquadro C.F."/>
            <person name="Ardell D.H."/>
            <person name="Arguello R."/>
            <person name="Artieri C.G."/>
            <person name="Barbash D.A."/>
            <person name="Barker D."/>
            <person name="Barsanti P."/>
            <person name="Batterham P."/>
            <person name="Batzoglou S."/>
            <person name="Begun D."/>
            <person name="Bhutkar A."/>
            <person name="Blanco E."/>
            <person name="Bosak S.A."/>
            <person name="Bradley R.K."/>
            <person name="Brand A.D."/>
            <person name="Brent M.R."/>
            <person name="Brooks A.N."/>
            <person name="Brown R.H."/>
            <person name="Butlin R.K."/>
            <person name="Caggese C."/>
            <person name="Calvi B.R."/>
            <person name="Bernardo de Carvalho A."/>
            <person name="Caspi A."/>
            <person name="Castrezana S."/>
            <person name="Celniker S.E."/>
            <person name="Chang J.L."/>
            <person name="Chapple C."/>
            <person name="Chatterji S."/>
            <person name="Chinwalla A."/>
            <person name="Civetta A."/>
            <person name="Clifton S.W."/>
            <person name="Comeron J.M."/>
            <person name="Costello J.C."/>
            <person name="Coyne J.A."/>
            <person name="Daub J."/>
            <person name="David R.G."/>
            <person name="Delcher A.L."/>
            <person name="Delehaunty K."/>
            <person name="Do C.B."/>
            <person name="Ebling H."/>
            <person name="Edwards K."/>
            <person name="Eickbush T."/>
            <person name="Evans J.D."/>
            <person name="Filipski A."/>
            <person name="Findeiss S."/>
            <person name="Freyhult E."/>
            <person name="Fulton L."/>
            <person name="Fulton R."/>
            <person name="Garcia A.C."/>
            <person name="Gardiner A."/>
            <person name="Garfield D.A."/>
            <person name="Garvin B.E."/>
            <person name="Gibson G."/>
            <person name="Gilbert D."/>
            <person name="Gnerre S."/>
            <person name="Godfrey J."/>
            <person name="Good R."/>
            <person name="Gotea V."/>
            <person name="Gravely B."/>
            <person name="Greenberg A.J."/>
            <person name="Griffiths-Jones S."/>
            <person name="Gross S."/>
            <person name="Guigo R."/>
            <person name="Gustafson E.A."/>
            <person name="Haerty W."/>
            <person name="Hahn M.W."/>
            <person name="Halligan D.L."/>
            <person name="Halpern A.L."/>
            <person name="Halter G.M."/>
            <person name="Han M.V."/>
            <person name="Heger A."/>
            <person name="Hillier L."/>
            <person name="Hinrichs A.S."/>
            <person name="Holmes I."/>
            <person name="Hoskins R.A."/>
            <person name="Hubisz M.J."/>
            <person name="Hultmark D."/>
            <person name="Huntley M.A."/>
            <person name="Jaffe D.B."/>
            <person name="Jagadeeshan S."/>
            <person name="Jeck W.R."/>
            <person name="Johnson J."/>
            <person name="Jones C.D."/>
            <person name="Jordan W.C."/>
            <person name="Karpen G.H."/>
            <person name="Kataoka E."/>
            <person name="Keightley P.D."/>
            <person name="Kheradpour P."/>
            <person name="Kirkness E.F."/>
            <person name="Koerich L.B."/>
            <person name="Kristiansen K."/>
            <person name="Kudrna D."/>
            <person name="Kulathinal R.J."/>
            <person name="Kumar S."/>
            <person name="Kwok R."/>
            <person name="Lander E."/>
            <person name="Langley C.H."/>
            <person name="Lapoint R."/>
            <person name="Lazzaro B.P."/>
            <person name="Lee S.J."/>
            <person name="Levesque L."/>
            <person name="Li R."/>
            <person name="Lin C.F."/>
            <person name="Lin M.F."/>
            <person name="Lindblad-Toh K."/>
            <person name="Llopart A."/>
            <person name="Long M."/>
            <person name="Low L."/>
            <person name="Lozovsky E."/>
            <person name="Lu J."/>
            <person name="Luo M."/>
            <person name="Machado C.A."/>
            <person name="Makalowski W."/>
            <person name="Marzo M."/>
            <person name="Matsuda M."/>
            <person name="Matzkin L."/>
            <person name="McAllister B."/>
            <person name="McBride C.S."/>
            <person name="McKernan B."/>
            <person name="McKernan K."/>
            <person name="Mendez-Lago M."/>
            <person name="Minx P."/>
            <person name="Mollenhauer M.U."/>
            <person name="Montooth K."/>
            <person name="Mount S.M."/>
            <person name="Mu X."/>
            <person name="Myers E."/>
            <person name="Negre B."/>
            <person name="Newfeld S."/>
            <person name="Nielsen R."/>
            <person name="Noor M.A."/>
            <person name="O'Grady P."/>
            <person name="Pachter L."/>
            <person name="Papaceit M."/>
            <person name="Parisi M.J."/>
            <person name="Parisi M."/>
            <person name="Parts L."/>
            <person name="Pedersen J.S."/>
            <person name="Pesole G."/>
            <person name="Phillippy A.M."/>
            <person name="Ponting C.P."/>
            <person name="Pop M."/>
            <person name="Porcelli D."/>
            <person name="Powell J.R."/>
            <person name="Prohaska S."/>
            <person name="Pruitt K."/>
            <person name="Puig M."/>
            <person name="Quesneville H."/>
            <person name="Ram K.R."/>
            <person name="Rand D."/>
            <person name="Rasmussen M.D."/>
            <person name="Reed L.K."/>
            <person name="Reenan R."/>
            <person name="Reily A."/>
            <person name="Remington K.A."/>
            <person name="Rieger T.T."/>
            <person name="Ritchie M.G."/>
            <person name="Robin C."/>
            <person name="Rogers Y.H."/>
            <person name="Rohde C."/>
            <person name="Rozas J."/>
            <person name="Rubenfield M.J."/>
            <person name="Ruiz A."/>
            <person name="Russo S."/>
            <person name="Salzberg S.L."/>
            <person name="Sanchez-Gracia A."/>
            <person name="Saranga D.J."/>
            <person name="Sato H."/>
            <person name="Schaeffer S.W."/>
            <person name="Schatz M.C."/>
            <person name="Schlenke T."/>
            <person name="Schwartz R."/>
            <person name="Segarra C."/>
            <person name="Singh R.S."/>
            <person name="Sirot L."/>
            <person name="Sirota M."/>
            <person name="Sisneros N.B."/>
            <person name="Smith C.D."/>
            <person name="Smith T.F."/>
            <person name="Spieth J."/>
            <person name="Stage D.E."/>
            <person name="Stark A."/>
            <person name="Stephan W."/>
            <person name="Strausberg R.L."/>
            <person name="Strempel S."/>
            <person name="Sturgill D."/>
            <person name="Sutton G."/>
            <person name="Sutton G.G."/>
            <person name="Tao W."/>
            <person name="Teichmann S."/>
            <person name="Tobari Y.N."/>
            <person name="Tomimura Y."/>
            <person name="Tsolas J.M."/>
            <person name="Valente V.L."/>
            <person name="Venter E."/>
            <person name="Venter J.C."/>
            <person name="Vicario S."/>
            <person name="Vieira F.G."/>
            <person name="Vilella A.J."/>
            <person name="Villasante A."/>
            <person name="Walenz B."/>
            <person name="Wang J."/>
            <person name="Wasserman M."/>
            <person name="Watts T."/>
            <person name="Wilson D."/>
            <person name="Wilson R.K."/>
            <person name="Wing R.A."/>
            <person name="Wolfner M.F."/>
            <person name="Wong A."/>
            <person name="Wong G.K."/>
            <person name="Wu C.I."/>
            <person name="Wu G."/>
            <person name="Yamamoto D."/>
            <person name="Yang H.P."/>
            <person name="Yang S.P."/>
            <person name="Yorke J.A."/>
            <person name="Yoshida K."/>
            <person name="Zdobnov E."/>
            <person name="Zhang P."/>
            <person name="Zhang Y."/>
            <person name="Zimin A.V."/>
            <person name="Baldwin J."/>
            <person name="Abdouelleil A."/>
            <person name="Abdulkadir J."/>
            <person name="Abebe A."/>
            <person name="Abera B."/>
            <person name="Abreu J."/>
            <person name="Acer S.C."/>
            <person name="Aftuck L."/>
            <person name="Alexander A."/>
            <person name="An P."/>
            <person name="Anderson E."/>
            <person name="Anderson S."/>
            <person name="Arachi H."/>
            <person name="Azer M."/>
            <person name="Bachantsang P."/>
            <person name="Barry A."/>
            <person name="Bayul T."/>
            <person name="Berlin A."/>
            <person name="Bessette D."/>
            <person name="Bloom T."/>
            <person name="Blye J."/>
            <person name="Boguslavskiy L."/>
            <person name="Bonnet C."/>
            <person name="Boukhgalter B."/>
            <person name="Bourzgui I."/>
            <person name="Brown A."/>
            <person name="Cahill P."/>
            <person name="Channer S."/>
            <person name="Cheshatsang Y."/>
            <person name="Chuda L."/>
            <person name="Citroen M."/>
            <person name="Collymore A."/>
            <person name="Cooke P."/>
            <person name="Costello M."/>
            <person name="D'Aco K."/>
            <person name="Daza R."/>
            <person name="De Haan G."/>
            <person name="DeGray S."/>
            <person name="DeMaso C."/>
            <person name="Dhargay N."/>
            <person name="Dooley K."/>
            <person name="Dooley E."/>
            <person name="Doricent M."/>
            <person name="Dorje P."/>
            <person name="Dorjee K."/>
            <person name="Dupes A."/>
            <person name="Elong R."/>
            <person name="Falk J."/>
            <person name="Farina A."/>
            <person name="Faro S."/>
            <person name="Ferguson D."/>
            <person name="Fisher S."/>
            <person name="Foley C.D."/>
            <person name="Franke A."/>
            <person name="Friedrich D."/>
            <person name="Gadbois L."/>
            <person name="Gearin G."/>
            <person name="Gearin C.R."/>
            <person name="Giannoukos G."/>
            <person name="Goode T."/>
            <person name="Graham J."/>
            <person name="Grandbois E."/>
            <person name="Grewal S."/>
            <person name="Gyaltsen K."/>
            <person name="Hafez N."/>
            <person name="Hagos B."/>
            <person name="Hall J."/>
            <person name="Henson C."/>
            <person name="Hollinger A."/>
            <person name="Honan T."/>
            <person name="Huard M.D."/>
            <person name="Hughes L."/>
            <person name="Hurhula B."/>
            <person name="Husby M.E."/>
            <person name="Kamat A."/>
            <person name="Kanga B."/>
            <person name="Kashin S."/>
            <person name="Khazanovich D."/>
            <person name="Kisner P."/>
            <person name="Lance K."/>
            <person name="Lara M."/>
            <person name="Lee W."/>
            <person name="Lennon N."/>
            <person name="Letendre F."/>
            <person name="LeVine R."/>
            <person name="Lipovsky A."/>
            <person name="Liu X."/>
            <person name="Liu J."/>
            <person name="Liu S."/>
            <person name="Lokyitsang T."/>
            <person name="Lokyitsang Y."/>
            <person name="Lubonja R."/>
            <person name="Lui A."/>
            <person name="MacDonald P."/>
            <person name="Magnisalis V."/>
            <person name="Maru K."/>
            <person name="Matthews C."/>
            <person name="McCusker W."/>
            <person name="McDonough S."/>
            <person name="Mehta T."/>
            <person name="Meldrim J."/>
            <person name="Meneus L."/>
            <person name="Mihai O."/>
            <person name="Mihalev A."/>
            <person name="Mihova T."/>
            <person name="Mittelman R."/>
            <person name="Mlenga V."/>
            <person name="Montmayeur A."/>
            <person name="Mulrain L."/>
            <person name="Navidi A."/>
            <person name="Naylor J."/>
            <person name="Negash T."/>
            <person name="Nguyen T."/>
            <person name="Nguyen N."/>
            <person name="Nicol R."/>
            <person name="Norbu C."/>
            <person name="Norbu N."/>
            <person name="Novod N."/>
            <person name="O'Neill B."/>
            <person name="Osman S."/>
            <person name="Markiewicz E."/>
            <person name="Oyono O.L."/>
            <person name="Patti C."/>
            <person name="Phunkhang P."/>
            <person name="Pierre F."/>
            <person name="Priest M."/>
            <person name="Raghuraman S."/>
            <person name="Rege F."/>
            <person name="Reyes R."/>
            <person name="Rise C."/>
            <person name="Rogov P."/>
            <person name="Ross K."/>
            <person name="Ryan E."/>
            <person name="Settipalli S."/>
            <person name="Shea T."/>
            <person name="Sherpa N."/>
            <person name="Shi L."/>
            <person name="Shih D."/>
            <person name="Sparrow T."/>
            <person name="Spaulding J."/>
            <person name="Stalker J."/>
            <person name="Stange-Thomann N."/>
            <person name="Stavropoulos S."/>
            <person name="Stone C."/>
            <person name="Strader C."/>
            <person name="Tesfaye S."/>
            <person name="Thomson T."/>
            <person name="Thoulutsang Y."/>
            <person name="Thoulutsang D."/>
            <person name="Topham K."/>
            <person name="Topping I."/>
            <person name="Tsamla T."/>
            <person name="Vassiliev H."/>
            <person name="Vo A."/>
            <person name="Wangchuk T."/>
            <person name="Wangdi T."/>
            <person name="Weiand M."/>
            <person name="Wilkinson J."/>
            <person name="Wilson A."/>
            <person name="Yadav S."/>
            <person name="Young G."/>
            <person name="Yu Q."/>
            <person name="Zembek L."/>
            <person name="Zhong D."/>
            <person name="Zimmer A."/>
            <person name="Zwirko Z."/>
            <person name="Jaffe D.B."/>
            <person name="Alvarez P."/>
            <person name="Brockman W."/>
            <person name="Butler J."/>
            <person name="Chin C."/>
            <person name="Gnerre S."/>
            <person name="Grabherr M."/>
            <person name="Kleber M."/>
            <person name="Mauceli E."/>
            <person name="MacCallum I."/>
        </authorList>
    </citation>
    <scope>NUCLEOTIDE SEQUENCE [LARGE SCALE GENOMIC DNA]</scope>
    <source>
        <strain evidence="3">Tucson 15081-1352.22</strain>
    </source>
</reference>
<sequence>MQQYMDINCIKKEYPDDYEVPEYEMDIGPIKIEERLHTEIKQECDETQQTINSLGGENHLELCQCIPVAPAASTEAKSNNRRSTVNELRERLMKVDMASAQVNKSKSSNLTAEQSGRQSSSSSLPRAQQMRDLRQRLMNLERPKEVPQQKPKISSSQRKRELHQRLLQLDQRGELTERARSQSSEDRARSLTANSSAQQDNNTDNSSNNNNNCTSSRARTPPELNVKRMHEFRQRLLKLDKSRPEFKSTNKRKESGIKINRIIKDKAKELIIVKDDDND</sequence>
<evidence type="ECO:0000313" key="3">
    <source>
        <dbReference type="Proteomes" id="UP000009192"/>
    </source>
</evidence>
<organism evidence="2 3">
    <name type="scientific">Drosophila mojavensis</name>
    <name type="common">Fruit fly</name>
    <dbReference type="NCBI Taxonomy" id="7230"/>
    <lineage>
        <taxon>Eukaryota</taxon>
        <taxon>Metazoa</taxon>
        <taxon>Ecdysozoa</taxon>
        <taxon>Arthropoda</taxon>
        <taxon>Hexapoda</taxon>
        <taxon>Insecta</taxon>
        <taxon>Pterygota</taxon>
        <taxon>Neoptera</taxon>
        <taxon>Endopterygota</taxon>
        <taxon>Diptera</taxon>
        <taxon>Brachycera</taxon>
        <taxon>Muscomorpha</taxon>
        <taxon>Ephydroidea</taxon>
        <taxon>Drosophilidae</taxon>
        <taxon>Drosophila</taxon>
    </lineage>
</organism>
<feature type="compositionally biased region" description="Polar residues" evidence="1">
    <location>
        <begin position="100"/>
        <end position="118"/>
    </location>
</feature>
<feature type="compositionally biased region" description="Basic and acidic residues" evidence="1">
    <location>
        <begin position="129"/>
        <end position="147"/>
    </location>
</feature>
<dbReference type="AlphaFoldDB" id="B4KFD0"/>
<feature type="compositionally biased region" description="Basic and acidic residues" evidence="1">
    <location>
        <begin position="171"/>
        <end position="189"/>
    </location>
</feature>
<name>B4KFD0_DROMO</name>
<feature type="compositionally biased region" description="Low complexity" evidence="1">
    <location>
        <begin position="194"/>
        <end position="219"/>
    </location>
</feature>
<dbReference type="OrthoDB" id="7871114at2759"/>
<gene>
    <name evidence="2" type="primary">Dmoj\GI17464</name>
    <name evidence="2" type="ORF">Dmoj_GI17464</name>
</gene>
<keyword evidence="3" id="KW-1185">Reference proteome</keyword>
<evidence type="ECO:0000313" key="2">
    <source>
        <dbReference type="EMBL" id="EDW12030.2"/>
    </source>
</evidence>
<dbReference type="HOGENOM" id="CLU_869500_0_0_1"/>
<dbReference type="Proteomes" id="UP000009192">
    <property type="component" value="Unassembled WGS sequence"/>
</dbReference>